<dbReference type="PROSITE" id="PS51489">
    <property type="entry name" value="BUB1_N"/>
    <property type="match status" value="1"/>
</dbReference>
<dbReference type="PROSITE" id="PS50011">
    <property type="entry name" value="PROTEIN_KINASE_DOM"/>
    <property type="match status" value="1"/>
</dbReference>
<dbReference type="InParanoid" id="A0A024GB10"/>
<keyword evidence="3 6" id="KW-0547">Nucleotide-binding</keyword>
<dbReference type="InterPro" id="IPR000719">
    <property type="entry name" value="Prot_kinase_dom"/>
</dbReference>
<evidence type="ECO:0000259" key="9">
    <source>
        <dbReference type="PROSITE" id="PS51489"/>
    </source>
</evidence>
<dbReference type="GO" id="GO:0033316">
    <property type="term" value="P:meiotic spindle assembly checkpoint signaling"/>
    <property type="evidence" value="ECO:0007669"/>
    <property type="project" value="TreeGrafter"/>
</dbReference>
<dbReference type="Gene3D" id="3.30.200.20">
    <property type="entry name" value="Phosphorylase Kinase, domain 1"/>
    <property type="match status" value="1"/>
</dbReference>
<evidence type="ECO:0000313" key="11">
    <source>
        <dbReference type="Proteomes" id="UP000053237"/>
    </source>
</evidence>
<dbReference type="OrthoDB" id="20524at2759"/>
<dbReference type="AlphaFoldDB" id="A0A024GB10"/>
<reference evidence="10 11" key="1">
    <citation type="submission" date="2012-05" db="EMBL/GenBank/DDBJ databases">
        <title>Recombination and specialization in a pathogen metapopulation.</title>
        <authorList>
            <person name="Gardiner A."/>
            <person name="Kemen E."/>
            <person name="Schultz-Larsen T."/>
            <person name="MacLean D."/>
            <person name="Van Oosterhout C."/>
            <person name="Jones J.D.G."/>
        </authorList>
    </citation>
    <scope>NUCLEOTIDE SEQUENCE [LARGE SCALE GENOMIC DNA]</scope>
    <source>
        <strain evidence="10 11">Ac Nc2</strain>
    </source>
</reference>
<evidence type="ECO:0000256" key="7">
    <source>
        <dbReference type="SAM" id="MobiDB-lite"/>
    </source>
</evidence>
<dbReference type="SMART" id="SM00220">
    <property type="entry name" value="S_TKc"/>
    <property type="match status" value="1"/>
</dbReference>
<evidence type="ECO:0000256" key="3">
    <source>
        <dbReference type="ARBA" id="ARBA00022741"/>
    </source>
</evidence>
<keyword evidence="5 6" id="KW-0067">ATP-binding</keyword>
<dbReference type="InterPro" id="IPR017441">
    <property type="entry name" value="Protein_kinase_ATP_BS"/>
</dbReference>
<dbReference type="GO" id="GO:0034501">
    <property type="term" value="P:protein localization to kinetochore"/>
    <property type="evidence" value="ECO:0007669"/>
    <property type="project" value="TreeGrafter"/>
</dbReference>
<feature type="compositionally biased region" description="Low complexity" evidence="7">
    <location>
        <begin position="485"/>
        <end position="502"/>
    </location>
</feature>
<accession>A0A024GB10</accession>
<feature type="region of interest" description="Disordered" evidence="7">
    <location>
        <begin position="458"/>
        <end position="516"/>
    </location>
</feature>
<dbReference type="GO" id="GO:0098813">
    <property type="term" value="P:nuclear chromosome segregation"/>
    <property type="evidence" value="ECO:0007669"/>
    <property type="project" value="UniProtKB-ARBA"/>
</dbReference>
<feature type="compositionally biased region" description="Acidic residues" evidence="7">
    <location>
        <begin position="341"/>
        <end position="351"/>
    </location>
</feature>
<dbReference type="FunFam" id="3.30.200.20:FF:000131">
    <property type="entry name" value="Dual specificity protein kinase TTK"/>
    <property type="match status" value="1"/>
</dbReference>
<gene>
    <name evidence="10" type="ORF">BN9_042960</name>
</gene>
<dbReference type="InterPro" id="IPR013212">
    <property type="entry name" value="Mad3/Bub1_I"/>
</dbReference>
<dbReference type="Gene3D" id="1.25.40.10">
    <property type="entry name" value="Tetratricopeptide repeat domain"/>
    <property type="match status" value="1"/>
</dbReference>
<keyword evidence="1" id="KW-0723">Serine/threonine-protein kinase</keyword>
<protein>
    <recommendedName>
        <fullName evidence="12">Protein kinase domain-containing protein</fullName>
    </recommendedName>
</protein>
<dbReference type="Pfam" id="PF08311">
    <property type="entry name" value="Mad3_BUB1_I"/>
    <property type="match status" value="1"/>
</dbReference>
<dbReference type="InterPro" id="IPR027084">
    <property type="entry name" value="Mps1_cat"/>
</dbReference>
<evidence type="ECO:0000259" key="8">
    <source>
        <dbReference type="PROSITE" id="PS50011"/>
    </source>
</evidence>
<dbReference type="FunFam" id="1.10.510.10:FF:000224">
    <property type="entry name" value="serine/threonine-protein kinase mph1 isoform X1"/>
    <property type="match status" value="1"/>
</dbReference>
<proteinExistence type="predicted"/>
<evidence type="ECO:0000256" key="4">
    <source>
        <dbReference type="ARBA" id="ARBA00022777"/>
    </source>
</evidence>
<feature type="region of interest" description="Disordered" evidence="7">
    <location>
        <begin position="870"/>
        <end position="899"/>
    </location>
</feature>
<comment type="caution">
    <text evidence="10">The sequence shown here is derived from an EMBL/GenBank/DDBJ whole genome shotgun (WGS) entry which is preliminary data.</text>
</comment>
<dbReference type="PANTHER" id="PTHR22974:SF21">
    <property type="entry name" value="DUAL SPECIFICITY PROTEIN KINASE TTK"/>
    <property type="match status" value="1"/>
</dbReference>
<evidence type="ECO:0000256" key="1">
    <source>
        <dbReference type="ARBA" id="ARBA00022527"/>
    </source>
</evidence>
<dbReference type="GO" id="GO:0004712">
    <property type="term" value="F:protein serine/threonine/tyrosine kinase activity"/>
    <property type="evidence" value="ECO:0007669"/>
    <property type="project" value="TreeGrafter"/>
</dbReference>
<feature type="binding site" evidence="6">
    <location>
        <position position="562"/>
    </location>
    <ligand>
        <name>ATP</name>
        <dbReference type="ChEBI" id="CHEBI:30616"/>
    </ligand>
</feature>
<dbReference type="InterPro" id="IPR008271">
    <property type="entry name" value="Ser/Thr_kinase_AS"/>
</dbReference>
<dbReference type="GO" id="GO:0005634">
    <property type="term" value="C:nucleus"/>
    <property type="evidence" value="ECO:0007669"/>
    <property type="project" value="TreeGrafter"/>
</dbReference>
<feature type="compositionally biased region" description="Polar residues" evidence="7">
    <location>
        <begin position="352"/>
        <end position="364"/>
    </location>
</feature>
<dbReference type="PANTHER" id="PTHR22974">
    <property type="entry name" value="MIXED LINEAGE PROTEIN KINASE"/>
    <property type="match status" value="1"/>
</dbReference>
<feature type="region of interest" description="Disordered" evidence="7">
    <location>
        <begin position="289"/>
        <end position="369"/>
    </location>
</feature>
<dbReference type="InterPro" id="IPR011990">
    <property type="entry name" value="TPR-like_helical_dom_sf"/>
</dbReference>
<dbReference type="SUPFAM" id="SSF56112">
    <property type="entry name" value="Protein kinase-like (PK-like)"/>
    <property type="match status" value="1"/>
</dbReference>
<evidence type="ECO:0000256" key="5">
    <source>
        <dbReference type="ARBA" id="ARBA00022840"/>
    </source>
</evidence>
<feature type="region of interest" description="Disordered" evidence="7">
    <location>
        <begin position="397"/>
        <end position="443"/>
    </location>
</feature>
<dbReference type="GO" id="GO:0004674">
    <property type="term" value="F:protein serine/threonine kinase activity"/>
    <property type="evidence" value="ECO:0007669"/>
    <property type="project" value="UniProtKB-KW"/>
</dbReference>
<feature type="compositionally biased region" description="Low complexity" evidence="7">
    <location>
        <begin position="313"/>
        <end position="328"/>
    </location>
</feature>
<dbReference type="GO" id="GO:0005524">
    <property type="term" value="F:ATP binding"/>
    <property type="evidence" value="ECO:0007669"/>
    <property type="project" value="UniProtKB-UniRule"/>
</dbReference>
<dbReference type="CDD" id="cd14131">
    <property type="entry name" value="PKc_Mps1"/>
    <property type="match status" value="1"/>
</dbReference>
<dbReference type="SMART" id="SM00777">
    <property type="entry name" value="Mad3_BUB1_I"/>
    <property type="match status" value="1"/>
</dbReference>
<evidence type="ECO:0000256" key="2">
    <source>
        <dbReference type="ARBA" id="ARBA00022679"/>
    </source>
</evidence>
<dbReference type="EMBL" id="CAIX01000050">
    <property type="protein sequence ID" value="CCI43512.1"/>
    <property type="molecule type" value="Genomic_DNA"/>
</dbReference>
<dbReference type="Proteomes" id="UP000053237">
    <property type="component" value="Unassembled WGS sequence"/>
</dbReference>
<dbReference type="GO" id="GO:0007094">
    <property type="term" value="P:mitotic spindle assembly checkpoint signaling"/>
    <property type="evidence" value="ECO:0007669"/>
    <property type="project" value="TreeGrafter"/>
</dbReference>
<feature type="domain" description="Protein kinase" evidence="8">
    <location>
        <begin position="534"/>
        <end position="810"/>
    </location>
</feature>
<dbReference type="Pfam" id="PF00069">
    <property type="entry name" value="Pkinase"/>
    <property type="match status" value="1"/>
</dbReference>
<dbReference type="PROSITE" id="PS00107">
    <property type="entry name" value="PROTEIN_KINASE_ATP"/>
    <property type="match status" value="1"/>
</dbReference>
<keyword evidence="4" id="KW-0418">Kinase</keyword>
<keyword evidence="11" id="KW-1185">Reference proteome</keyword>
<evidence type="ECO:0000313" key="10">
    <source>
        <dbReference type="EMBL" id="CCI43512.1"/>
    </source>
</evidence>
<evidence type="ECO:0008006" key="12">
    <source>
        <dbReference type="Google" id="ProtNLM"/>
    </source>
</evidence>
<dbReference type="InterPro" id="IPR011009">
    <property type="entry name" value="Kinase-like_dom_sf"/>
</dbReference>
<sequence>MNVSDHNGLWRRSNLLVEKENVVPSTRLNLQNSACSVHNPPILHITSSIRDQISVQKSIETRKKLSENVETSKYKDMPAKQEPASLSNHRIIRFGETANDVFMVDKVDQKRSELVEKLQKDPTCPERWLQLLKCPPSFPVNLLHHVRLYRRATNIISKEDHRMNASYAEIWIRFAKLKENEQDARELFKFMKSERIGEKHAVFYKAFAEFEAAHGKMGAAREIVRTGERMGVFPNQTAATLLAQLGRDDSNAKTAIPSSPEVLSNNTIAFGDSVSTPFSNQREAIRNVHSMSKVSRDQEVRRRASLKTPIVPSKPLLPLSSGKLSLGPARRVPSTDNDSQGIDEDEPDPETNSDYGVKNENQGKLSPITEKFKVSKGMCSPGTINIDVDYIKNWNPSRPLKRQERDSVVTPEKPSRTSPYRKRTITNKGTRTDRPPAPPEPVTTKSIVADDIATRVKPSKLLGSPTLHPTSTAAHHNGGSMTGKSSLSPHSVTSSTASSPPTALMDTEVPHHSGTQDPFAALMQSRIVVNGTPYIKLEQIGSGGSSKVYRILGPDLKIYALKKIKLKRLDALGMEQYHNEIELLKRLQGNPHIIKLVAAEQDLPRRVIYVVMEHGEIDLSEKLRQLQGSSGLEENFLRISWMQMLQAVHAIHRERIIHGDLKPANFLFVNGALKLIDFGIAKAISNDTTNIERDSQVGTVNFMSPEAIQGITPSYHGAKLPNGKMKVGRASDIWSLGCILYQIVYGKPPFADVPSIIEKFRCIVDPLYEIRFEPLVNKHLEHVIRSCLQRDHRNRPPIDGPNGLLNHPFLKCPSATAAFQVDGENAEQVLRQVEELIAKECNEKESPYRYERIVSSIAFLQREIQRGRNENEEFTGHRVGKTESDSKFNYDTQERQSEL</sequence>
<feature type="domain" description="BUB1 N-terminal" evidence="9">
    <location>
        <begin position="114"/>
        <end position="264"/>
    </location>
</feature>
<organism evidence="10 11">
    <name type="scientific">Albugo candida</name>
    <dbReference type="NCBI Taxonomy" id="65357"/>
    <lineage>
        <taxon>Eukaryota</taxon>
        <taxon>Sar</taxon>
        <taxon>Stramenopiles</taxon>
        <taxon>Oomycota</taxon>
        <taxon>Peronosporomycetes</taxon>
        <taxon>Albuginales</taxon>
        <taxon>Albuginaceae</taxon>
        <taxon>Albugo</taxon>
    </lineage>
</organism>
<dbReference type="Gene3D" id="1.10.510.10">
    <property type="entry name" value="Transferase(Phosphotransferase) domain 1"/>
    <property type="match status" value="1"/>
</dbReference>
<evidence type="ECO:0000256" key="6">
    <source>
        <dbReference type="PROSITE-ProRule" id="PRU10141"/>
    </source>
</evidence>
<name>A0A024GB10_9STRA</name>
<dbReference type="STRING" id="65357.A0A024GB10"/>
<dbReference type="GO" id="GO:0000776">
    <property type="term" value="C:kinetochore"/>
    <property type="evidence" value="ECO:0007669"/>
    <property type="project" value="TreeGrafter"/>
</dbReference>
<dbReference type="PROSITE" id="PS00108">
    <property type="entry name" value="PROTEIN_KINASE_ST"/>
    <property type="match status" value="1"/>
</dbReference>
<keyword evidence="2" id="KW-0808">Transferase</keyword>